<evidence type="ECO:0008006" key="6">
    <source>
        <dbReference type="Google" id="ProtNLM"/>
    </source>
</evidence>
<name>A0A382DN32_9ZZZZ</name>
<protein>
    <recommendedName>
        <fullName evidence="6">Orn/DAP/Arg decarboxylase 2 N-terminal domain-containing protein</fullName>
    </recommendedName>
</protein>
<keyword evidence="2" id="KW-0663">Pyridoxal phosphate</keyword>
<evidence type="ECO:0000313" key="5">
    <source>
        <dbReference type="EMBL" id="SVB39432.1"/>
    </source>
</evidence>
<feature type="non-terminal residue" evidence="5">
    <location>
        <position position="1"/>
    </location>
</feature>
<dbReference type="EMBL" id="UINC01040072">
    <property type="protein sequence ID" value="SVB39432.1"/>
    <property type="molecule type" value="Genomic_DNA"/>
</dbReference>
<evidence type="ECO:0000256" key="1">
    <source>
        <dbReference type="ARBA" id="ARBA00001933"/>
    </source>
</evidence>
<evidence type="ECO:0000256" key="2">
    <source>
        <dbReference type="ARBA" id="ARBA00022898"/>
    </source>
</evidence>
<dbReference type="GO" id="GO:0009089">
    <property type="term" value="P:lysine biosynthetic process via diaminopimelate"/>
    <property type="evidence" value="ECO:0007669"/>
    <property type="project" value="TreeGrafter"/>
</dbReference>
<dbReference type="InterPro" id="IPR022644">
    <property type="entry name" value="De-COase2_N"/>
</dbReference>
<evidence type="ECO:0000259" key="4">
    <source>
        <dbReference type="Pfam" id="PF02784"/>
    </source>
</evidence>
<dbReference type="Pfam" id="PF02784">
    <property type="entry name" value="Orn_Arg_deC_N"/>
    <property type="match status" value="1"/>
</dbReference>
<comment type="cofactor">
    <cofactor evidence="1">
        <name>pyridoxal 5'-phosphate</name>
        <dbReference type="ChEBI" id="CHEBI:597326"/>
    </cofactor>
</comment>
<dbReference type="InterPro" id="IPR029066">
    <property type="entry name" value="PLP-binding_barrel"/>
</dbReference>
<reference evidence="5" key="1">
    <citation type="submission" date="2018-05" db="EMBL/GenBank/DDBJ databases">
        <authorList>
            <person name="Lanie J.A."/>
            <person name="Ng W.-L."/>
            <person name="Kazmierczak K.M."/>
            <person name="Andrzejewski T.M."/>
            <person name="Davidsen T.M."/>
            <person name="Wayne K.J."/>
            <person name="Tettelin H."/>
            <person name="Glass J.I."/>
            <person name="Rusch D."/>
            <person name="Podicherti R."/>
            <person name="Tsui H.-C.T."/>
            <person name="Winkler M.E."/>
        </authorList>
    </citation>
    <scope>NUCLEOTIDE SEQUENCE</scope>
</reference>
<dbReference type="InterPro" id="IPR009006">
    <property type="entry name" value="Ala_racemase/Decarboxylase_C"/>
</dbReference>
<dbReference type="Gene3D" id="3.20.20.10">
    <property type="entry name" value="Alanine racemase"/>
    <property type="match status" value="1"/>
</dbReference>
<proteinExistence type="predicted"/>
<dbReference type="AlphaFoldDB" id="A0A382DN32"/>
<dbReference type="PRINTS" id="PR01179">
    <property type="entry name" value="ODADCRBXLASE"/>
</dbReference>
<evidence type="ECO:0000259" key="3">
    <source>
        <dbReference type="Pfam" id="PF00278"/>
    </source>
</evidence>
<feature type="domain" description="Orn/DAP/Arg decarboxylase 2 C-terminal" evidence="3">
    <location>
        <begin position="337"/>
        <end position="425"/>
    </location>
</feature>
<feature type="domain" description="Orn/DAP/Arg decarboxylase 2 N-terminal" evidence="4">
    <location>
        <begin position="74"/>
        <end position="335"/>
    </location>
</feature>
<dbReference type="InterPro" id="IPR000183">
    <property type="entry name" value="Orn/DAP/Arg_de-COase"/>
</dbReference>
<dbReference type="SUPFAM" id="SSF51419">
    <property type="entry name" value="PLP-binding barrel"/>
    <property type="match status" value="1"/>
</dbReference>
<gene>
    <name evidence="5" type="ORF">METZ01_LOCUS192286</name>
</gene>
<sequence length="479" mass="52809">VNDATQKTTGVHSAPILEPKSYQVNFGEFIGIGENGNLWVEGCDVKKLAEEFGSPLFIVSESQFRYCYRQFRDAFKNRYPAEVEILFANKSNNSLALRHIMNQEGAGGDCFGVNEMYIALLAGTNPKTLALNGSNKQTEELEMAIANGLCINIDAMDELDRIDKICKRLGRDADIGIRLALDLDPLADKTGVAMHGPGTLKEQSDSTKWGMTREQTVDIVNRALKIPHIHLKETHFHLSRMTNEVEPFAVMAREMITWSGYIKEHTEWVPPCVDIGGGWTFGKSYGTGPNSQIDDSSAPSVGDYAEHICQAIEDEAKKLGLPIPKLRIEPGRILSGPIGVAVGTVGAVKQNDTKKWVNLDLSTNHLSWAAILDWYYHAVAVEDTGREPTEVVDLVGPLCNSDELGKHRKMPPLTRGDYVAFLDAGGYVESQAARYNAQCLPATILICGDTAEITTEREQLRDVSGRFRVPPRLLEASFA</sequence>
<dbReference type="InterPro" id="IPR022643">
    <property type="entry name" value="De-COase2_C"/>
</dbReference>
<dbReference type="GO" id="GO:0008836">
    <property type="term" value="F:diaminopimelate decarboxylase activity"/>
    <property type="evidence" value="ECO:0007669"/>
    <property type="project" value="TreeGrafter"/>
</dbReference>
<dbReference type="SUPFAM" id="SSF50621">
    <property type="entry name" value="Alanine racemase C-terminal domain-like"/>
    <property type="match status" value="1"/>
</dbReference>
<accession>A0A382DN32</accession>
<dbReference type="Gene3D" id="2.40.37.10">
    <property type="entry name" value="Lyase, Ornithine Decarboxylase, Chain A, domain 1"/>
    <property type="match status" value="1"/>
</dbReference>
<dbReference type="PANTHER" id="PTHR43727:SF2">
    <property type="entry name" value="GROUP IV DECARBOXYLASE"/>
    <property type="match status" value="1"/>
</dbReference>
<dbReference type="Pfam" id="PF00278">
    <property type="entry name" value="Orn_DAP_Arg_deC"/>
    <property type="match status" value="1"/>
</dbReference>
<organism evidence="5">
    <name type="scientific">marine metagenome</name>
    <dbReference type="NCBI Taxonomy" id="408172"/>
    <lineage>
        <taxon>unclassified sequences</taxon>
        <taxon>metagenomes</taxon>
        <taxon>ecological metagenomes</taxon>
    </lineage>
</organism>
<dbReference type="PANTHER" id="PTHR43727">
    <property type="entry name" value="DIAMINOPIMELATE DECARBOXYLASE"/>
    <property type="match status" value="1"/>
</dbReference>